<reference evidence="3 4" key="1">
    <citation type="journal article" date="2011" name="Syst. Appl. Microbiol.">
        <title>Defluviimonas denitrificans gen. nov., sp. nov., and Pararhodobacter aggregans gen. nov., sp. nov., non-phototrophic Rhodobacteraceae from the biofilter of a marine aquaculture.</title>
        <authorList>
            <person name="Foesel B.U."/>
            <person name="Drake H.L."/>
            <person name="Schramm A."/>
        </authorList>
    </citation>
    <scope>NUCLEOTIDE SEQUENCE [LARGE SCALE GENOMIC DNA]</scope>
    <source>
        <strain evidence="3 4">D1-19</strain>
    </source>
</reference>
<name>A0A2T7UTU6_9RHOB</name>
<dbReference type="RefSeq" id="WP_107751568.1">
    <property type="nucleotide sequence ID" value="NZ_QBKF01000004.1"/>
</dbReference>
<dbReference type="EMBL" id="QDDR01000003">
    <property type="protein sequence ID" value="PVE48195.1"/>
    <property type="molecule type" value="Genomic_DNA"/>
</dbReference>
<protein>
    <submittedName>
        <fullName evidence="3">DNA mismatch repair protein MutS</fullName>
    </submittedName>
</protein>
<evidence type="ECO:0000313" key="3">
    <source>
        <dbReference type="EMBL" id="PVE48195.1"/>
    </source>
</evidence>
<sequence length="215" mass="23738">MPRRRLTDDERELWQRVARSARRLSLSGELPDDPTPPATAPDPRAPFSDPPVPPAKAKGKAPPRALPIPPAALSGRASPPPVRLDLAETVSERLAKEPVRMDRNLHRSMTRGKLDPESRIDLHGMTVAEAHSALNGFLISAHARGLRLVLVITGKGRKPGPDHVAPMPVRAGILKHEVPHWLRLPPLNALVMEVREAHRSHGGTGAYYIYLRKRR</sequence>
<dbReference type="PROSITE" id="PS50828">
    <property type="entry name" value="SMR"/>
    <property type="match status" value="1"/>
</dbReference>
<dbReference type="Gene3D" id="3.30.1370.110">
    <property type="match status" value="1"/>
</dbReference>
<dbReference type="PANTHER" id="PTHR35562">
    <property type="entry name" value="DNA ENDONUCLEASE SMRA-RELATED"/>
    <property type="match status" value="1"/>
</dbReference>
<feature type="compositionally biased region" description="Pro residues" evidence="1">
    <location>
        <begin position="33"/>
        <end position="54"/>
    </location>
</feature>
<feature type="domain" description="Smr" evidence="2">
    <location>
        <begin position="120"/>
        <end position="212"/>
    </location>
</feature>
<evidence type="ECO:0000256" key="1">
    <source>
        <dbReference type="SAM" id="MobiDB-lite"/>
    </source>
</evidence>
<dbReference type="SUPFAM" id="SSF160443">
    <property type="entry name" value="SMR domain-like"/>
    <property type="match status" value="1"/>
</dbReference>
<dbReference type="SMART" id="SM00463">
    <property type="entry name" value="SMR"/>
    <property type="match status" value="1"/>
</dbReference>
<feature type="region of interest" description="Disordered" evidence="1">
    <location>
        <begin position="21"/>
        <end position="82"/>
    </location>
</feature>
<dbReference type="Proteomes" id="UP000244810">
    <property type="component" value="Unassembled WGS sequence"/>
</dbReference>
<dbReference type="InterPro" id="IPR002625">
    <property type="entry name" value="Smr_dom"/>
</dbReference>
<gene>
    <name evidence="3" type="ORF">DDE23_08685</name>
</gene>
<dbReference type="PANTHER" id="PTHR35562:SF2">
    <property type="entry name" value="DNA ENDONUCLEASE SMRA-RELATED"/>
    <property type="match status" value="1"/>
</dbReference>
<evidence type="ECO:0000313" key="4">
    <source>
        <dbReference type="Proteomes" id="UP000244810"/>
    </source>
</evidence>
<organism evidence="3 4">
    <name type="scientific">Pararhodobacter aggregans</name>
    <dbReference type="NCBI Taxonomy" id="404875"/>
    <lineage>
        <taxon>Bacteria</taxon>
        <taxon>Pseudomonadati</taxon>
        <taxon>Pseudomonadota</taxon>
        <taxon>Alphaproteobacteria</taxon>
        <taxon>Rhodobacterales</taxon>
        <taxon>Paracoccaceae</taxon>
        <taxon>Pararhodobacter</taxon>
    </lineage>
</organism>
<evidence type="ECO:0000259" key="2">
    <source>
        <dbReference type="PROSITE" id="PS50828"/>
    </source>
</evidence>
<proteinExistence type="predicted"/>
<dbReference type="InterPro" id="IPR036063">
    <property type="entry name" value="Smr_dom_sf"/>
</dbReference>
<dbReference type="OrthoDB" id="7165597at2"/>
<accession>A0A2T7UTU6</accession>
<keyword evidence="4" id="KW-1185">Reference proteome</keyword>
<dbReference type="Pfam" id="PF01713">
    <property type="entry name" value="Smr"/>
    <property type="match status" value="1"/>
</dbReference>
<comment type="caution">
    <text evidence="3">The sequence shown here is derived from an EMBL/GenBank/DDBJ whole genome shotgun (WGS) entry which is preliminary data.</text>
</comment>
<dbReference type="AlphaFoldDB" id="A0A2T7UTU6"/>